<dbReference type="Pfam" id="PF20607">
    <property type="entry name" value="DUF6800"/>
    <property type="match status" value="1"/>
</dbReference>
<proteinExistence type="predicted"/>
<comment type="caution">
    <text evidence="1">The sequence shown here is derived from an EMBL/GenBank/DDBJ whole genome shotgun (WGS) entry which is preliminary data.</text>
</comment>
<gene>
    <name evidence="1" type="ORF">ENQ76_02630</name>
</gene>
<dbReference type="AlphaFoldDB" id="A0A7C2NVJ6"/>
<protein>
    <submittedName>
        <fullName evidence="1">Uncharacterized protein</fullName>
    </submittedName>
</protein>
<dbReference type="EMBL" id="DSOK01000083">
    <property type="protein sequence ID" value="HEN14351.1"/>
    <property type="molecule type" value="Genomic_DNA"/>
</dbReference>
<sequence length="72" mass="8321">MPRIERDRELAKRRQRKTKLQKLITKYALTSNSTDKQAIAAKVRRISPFYDIEARLAQLAAEGRTPVAPKKK</sequence>
<organism evidence="1">
    <name type="scientific">Schlesneria paludicola</name>
    <dbReference type="NCBI Taxonomy" id="360056"/>
    <lineage>
        <taxon>Bacteria</taxon>
        <taxon>Pseudomonadati</taxon>
        <taxon>Planctomycetota</taxon>
        <taxon>Planctomycetia</taxon>
        <taxon>Planctomycetales</taxon>
        <taxon>Planctomycetaceae</taxon>
        <taxon>Schlesneria</taxon>
    </lineage>
</organism>
<evidence type="ECO:0000313" key="1">
    <source>
        <dbReference type="EMBL" id="HEN14351.1"/>
    </source>
</evidence>
<reference evidence="1" key="1">
    <citation type="journal article" date="2020" name="mSystems">
        <title>Genome- and Community-Level Interaction Insights into Carbon Utilization and Element Cycling Functions of Hydrothermarchaeota in Hydrothermal Sediment.</title>
        <authorList>
            <person name="Zhou Z."/>
            <person name="Liu Y."/>
            <person name="Xu W."/>
            <person name="Pan J."/>
            <person name="Luo Z.H."/>
            <person name="Li M."/>
        </authorList>
    </citation>
    <scope>NUCLEOTIDE SEQUENCE [LARGE SCALE GENOMIC DNA]</scope>
    <source>
        <strain evidence="1">SpSt-339</strain>
    </source>
</reference>
<dbReference type="InterPro" id="IPR046479">
    <property type="entry name" value="DUF6800"/>
</dbReference>
<accession>A0A7C2NVJ6</accession>
<name>A0A7C2NVJ6_9PLAN</name>